<feature type="compositionally biased region" description="Low complexity" evidence="1">
    <location>
        <begin position="11"/>
        <end position="30"/>
    </location>
</feature>
<feature type="transmembrane region" description="Helical" evidence="2">
    <location>
        <begin position="435"/>
        <end position="456"/>
    </location>
</feature>
<organism evidence="4 5">
    <name type="scientific">Durusdinium trenchii</name>
    <dbReference type="NCBI Taxonomy" id="1381693"/>
    <lineage>
        <taxon>Eukaryota</taxon>
        <taxon>Sar</taxon>
        <taxon>Alveolata</taxon>
        <taxon>Dinophyceae</taxon>
        <taxon>Suessiales</taxon>
        <taxon>Symbiodiniaceae</taxon>
        <taxon>Durusdinium</taxon>
    </lineage>
</organism>
<evidence type="ECO:0000313" key="5">
    <source>
        <dbReference type="Proteomes" id="UP001642484"/>
    </source>
</evidence>
<feature type="transmembrane region" description="Helical" evidence="2">
    <location>
        <begin position="269"/>
        <end position="286"/>
    </location>
</feature>
<reference evidence="4 5" key="1">
    <citation type="submission" date="2024-02" db="EMBL/GenBank/DDBJ databases">
        <authorList>
            <person name="Chen Y."/>
            <person name="Shah S."/>
            <person name="Dougan E. K."/>
            <person name="Thang M."/>
            <person name="Chan C."/>
        </authorList>
    </citation>
    <scope>NUCLEOTIDE SEQUENCE [LARGE SCALE GENOMIC DNA]</scope>
</reference>
<feature type="region of interest" description="Disordered" evidence="1">
    <location>
        <begin position="1"/>
        <end position="39"/>
    </location>
</feature>
<feature type="transmembrane region" description="Helical" evidence="2">
    <location>
        <begin position="527"/>
        <end position="549"/>
    </location>
</feature>
<keyword evidence="2" id="KW-1133">Transmembrane helix</keyword>
<feature type="transmembrane region" description="Helical" evidence="2">
    <location>
        <begin position="243"/>
        <end position="263"/>
    </location>
</feature>
<dbReference type="Proteomes" id="UP001642484">
    <property type="component" value="Unassembled WGS sequence"/>
</dbReference>
<evidence type="ECO:0000256" key="2">
    <source>
        <dbReference type="SAM" id="Phobius"/>
    </source>
</evidence>
<protein>
    <submittedName>
        <fullName evidence="4">Uncharacterized protein</fullName>
    </submittedName>
</protein>
<keyword evidence="5" id="KW-1185">Reference proteome</keyword>
<evidence type="ECO:0000256" key="1">
    <source>
        <dbReference type="SAM" id="MobiDB-lite"/>
    </source>
</evidence>
<feature type="transmembrane region" description="Helical" evidence="2">
    <location>
        <begin position="298"/>
        <end position="323"/>
    </location>
</feature>
<dbReference type="EMBL" id="CAXAMN010023729">
    <property type="protein sequence ID" value="CAK9080359.1"/>
    <property type="molecule type" value="Genomic_DNA"/>
</dbReference>
<keyword evidence="2" id="KW-0472">Membrane</keyword>
<proteinExistence type="predicted"/>
<evidence type="ECO:0000313" key="3">
    <source>
        <dbReference type="EMBL" id="CAK9080242.1"/>
    </source>
</evidence>
<accession>A0ABP0PZM2</accession>
<dbReference type="EMBL" id="CAXAMN010023718">
    <property type="protein sequence ID" value="CAK9080242.1"/>
    <property type="molecule type" value="Genomic_DNA"/>
</dbReference>
<gene>
    <name evidence="3" type="ORF">CCMP2556_LOCUS39422</name>
    <name evidence="4" type="ORF">CCMP2556_LOCUS39468</name>
</gene>
<sequence length="588" mass="64509">MAATTKSGHTSKSAQTSKSAATARSARSGAGPAGPGARYMVRSRARTSTIDAMQMHEAVTPDRWCVTKMDLRHLRLEVLRWLQDGEIQSNPDTEDSDDEDKYGPSIYSVNEQYIKPVTADAGKMSWALMMNPEGLDCDLFVSHAWQEGIFEFLSKVLGSWPFWVRHAWCCMLANPQHLNIGSMLQSPKTSPFALALEASRLVLVVSNRRKSVYCRLWCGYEAYVASEKSKVIQIAKPLQIRSMCWTFGLALLPLAGGLIFGGLGRWQNWDLRLGVIFIALALLASANTHHVMRQASNYMGLAVSACLAVSWIPLPTVRFIWVLPPAVRVIYNVLLWLCVLAFFLLAEVDRARSEDIACEGQKLRKGYRGSICQASCSEAADKRRIWDEIGNNVHQVDHAINVLISAGLSSPALRACAEKGVEIEGAGHAESAIPLVFLGPQLLVGLSQVIIIYLNGQNTADPGLVLEALAVVARIAFIILICKSAPDERCFMFKVITKLVTVIFFPSIFTIVVVVELGHPGAAEVVGLVTFMCFNLSLILALIFGLLGIQKTLQLPGGPCLLQMVFWHASSWGCAKRNLDSSSDEETD</sequence>
<feature type="compositionally biased region" description="Polar residues" evidence="1">
    <location>
        <begin position="1"/>
        <end position="10"/>
    </location>
</feature>
<feature type="transmembrane region" description="Helical" evidence="2">
    <location>
        <begin position="329"/>
        <end position="346"/>
    </location>
</feature>
<name>A0ABP0PZM2_9DINO</name>
<feature type="transmembrane region" description="Helical" evidence="2">
    <location>
        <begin position="495"/>
        <end position="515"/>
    </location>
</feature>
<feature type="transmembrane region" description="Helical" evidence="2">
    <location>
        <begin position="462"/>
        <end position="483"/>
    </location>
</feature>
<comment type="caution">
    <text evidence="4">The sequence shown here is derived from an EMBL/GenBank/DDBJ whole genome shotgun (WGS) entry which is preliminary data.</text>
</comment>
<evidence type="ECO:0000313" key="4">
    <source>
        <dbReference type="EMBL" id="CAK9080359.1"/>
    </source>
</evidence>
<keyword evidence="2" id="KW-0812">Transmembrane</keyword>